<dbReference type="Pfam" id="PF03795">
    <property type="entry name" value="YCII"/>
    <property type="match status" value="1"/>
</dbReference>
<dbReference type="InterPro" id="IPR011008">
    <property type="entry name" value="Dimeric_a/b-barrel"/>
</dbReference>
<evidence type="ECO:0000256" key="1">
    <source>
        <dbReference type="ARBA" id="ARBA00007689"/>
    </source>
</evidence>
<proteinExistence type="inferred from homology"/>
<dbReference type="PANTHER" id="PTHR37828">
    <property type="entry name" value="GSR2449 PROTEIN"/>
    <property type="match status" value="1"/>
</dbReference>
<reference evidence="4" key="1">
    <citation type="journal article" date="2019" name="Int. J. Syst. Evol. Microbiol.">
        <title>The Global Catalogue of Microorganisms (GCM) 10K type strain sequencing project: providing services to taxonomists for standard genome sequencing and annotation.</title>
        <authorList>
            <consortium name="The Broad Institute Genomics Platform"/>
            <consortium name="The Broad Institute Genome Sequencing Center for Infectious Disease"/>
            <person name="Wu L."/>
            <person name="Ma J."/>
        </authorList>
    </citation>
    <scope>NUCLEOTIDE SEQUENCE [LARGE SCALE GENOMIC DNA]</scope>
    <source>
        <strain evidence="4">CCUG 55854</strain>
    </source>
</reference>
<comment type="similarity">
    <text evidence="1">Belongs to the YciI family.</text>
</comment>
<dbReference type="EMBL" id="JBHTKN010000014">
    <property type="protein sequence ID" value="MFD1043792.1"/>
    <property type="molecule type" value="Genomic_DNA"/>
</dbReference>
<dbReference type="Proteomes" id="UP001597033">
    <property type="component" value="Unassembled WGS sequence"/>
</dbReference>
<evidence type="ECO:0000313" key="4">
    <source>
        <dbReference type="Proteomes" id="UP001597033"/>
    </source>
</evidence>
<organism evidence="3 4">
    <name type="scientific">Pseudoxanthomonas kaohsiungensis</name>
    <dbReference type="NCBI Taxonomy" id="283923"/>
    <lineage>
        <taxon>Bacteria</taxon>
        <taxon>Pseudomonadati</taxon>
        <taxon>Pseudomonadota</taxon>
        <taxon>Gammaproteobacteria</taxon>
        <taxon>Lysobacterales</taxon>
        <taxon>Lysobacteraceae</taxon>
        <taxon>Pseudoxanthomonas</taxon>
    </lineage>
</organism>
<dbReference type="PANTHER" id="PTHR37828:SF1">
    <property type="entry name" value="YCII-RELATED DOMAIN-CONTAINING PROTEIN"/>
    <property type="match status" value="1"/>
</dbReference>
<dbReference type="Gene3D" id="3.30.70.1060">
    <property type="entry name" value="Dimeric alpha+beta barrel"/>
    <property type="match status" value="1"/>
</dbReference>
<dbReference type="RefSeq" id="WP_274381862.1">
    <property type="nucleotide sequence ID" value="NZ_JBHTKN010000014.1"/>
</dbReference>
<comment type="caution">
    <text evidence="3">The sequence shown here is derived from an EMBL/GenBank/DDBJ whole genome shotgun (WGS) entry which is preliminary data.</text>
</comment>
<evidence type="ECO:0000313" key="3">
    <source>
        <dbReference type="EMBL" id="MFD1043792.1"/>
    </source>
</evidence>
<dbReference type="SUPFAM" id="SSF54909">
    <property type="entry name" value="Dimeric alpha+beta barrel"/>
    <property type="match status" value="1"/>
</dbReference>
<keyword evidence="4" id="KW-1185">Reference proteome</keyword>
<sequence length="93" mass="10035">MSTTTRYLVLAMRRPQFDESVVAPHLAWLEELRARGQLAMTGGFADRSGGAYVLENVASLADAQAIAATDPLATTGSSDLTVHEWNTRAWSAI</sequence>
<protein>
    <submittedName>
        <fullName evidence="3">YciI family protein</fullName>
    </submittedName>
</protein>
<accession>A0ABW3M1N4</accession>
<feature type="domain" description="YCII-related" evidence="2">
    <location>
        <begin position="6"/>
        <end position="86"/>
    </location>
</feature>
<dbReference type="InterPro" id="IPR005545">
    <property type="entry name" value="YCII"/>
</dbReference>
<evidence type="ECO:0000259" key="2">
    <source>
        <dbReference type="Pfam" id="PF03795"/>
    </source>
</evidence>
<gene>
    <name evidence="3" type="ORF">ACFQ2N_15675</name>
</gene>
<name>A0ABW3M1N4_9GAMM</name>